<comment type="caution">
    <text evidence="1">The sequence shown here is derived from an EMBL/GenBank/DDBJ whole genome shotgun (WGS) entry which is preliminary data.</text>
</comment>
<name>A0A6G0YRB1_APHCR</name>
<accession>A0A6G0YRB1</accession>
<evidence type="ECO:0000313" key="1">
    <source>
        <dbReference type="EMBL" id="KAF0760146.1"/>
    </source>
</evidence>
<keyword evidence="2" id="KW-1185">Reference proteome</keyword>
<gene>
    <name evidence="1" type="ORF">FWK35_00030112</name>
</gene>
<dbReference type="AlphaFoldDB" id="A0A6G0YRB1"/>
<protein>
    <submittedName>
        <fullName evidence="1">Uncharacterized protein</fullName>
    </submittedName>
</protein>
<evidence type="ECO:0000313" key="2">
    <source>
        <dbReference type="Proteomes" id="UP000478052"/>
    </source>
</evidence>
<sequence>MLTASFRRSELSCPGKRKHVVTPQIAADTKWFRSPYVGVVSFRVRKHMSYSASLSIQNVLSVFSTN</sequence>
<reference evidence="1 2" key="1">
    <citation type="submission" date="2019-08" db="EMBL/GenBank/DDBJ databases">
        <title>Whole genome of Aphis craccivora.</title>
        <authorList>
            <person name="Voronova N.V."/>
            <person name="Shulinski R.S."/>
            <person name="Bandarenka Y.V."/>
            <person name="Zhorov D.G."/>
            <person name="Warner D."/>
        </authorList>
    </citation>
    <scope>NUCLEOTIDE SEQUENCE [LARGE SCALE GENOMIC DNA]</scope>
    <source>
        <strain evidence="1">180601</strain>
        <tissue evidence="1">Whole Body</tissue>
    </source>
</reference>
<dbReference type="EMBL" id="VUJU01002775">
    <property type="protein sequence ID" value="KAF0760146.1"/>
    <property type="molecule type" value="Genomic_DNA"/>
</dbReference>
<organism evidence="1 2">
    <name type="scientific">Aphis craccivora</name>
    <name type="common">Cowpea aphid</name>
    <dbReference type="NCBI Taxonomy" id="307492"/>
    <lineage>
        <taxon>Eukaryota</taxon>
        <taxon>Metazoa</taxon>
        <taxon>Ecdysozoa</taxon>
        <taxon>Arthropoda</taxon>
        <taxon>Hexapoda</taxon>
        <taxon>Insecta</taxon>
        <taxon>Pterygota</taxon>
        <taxon>Neoptera</taxon>
        <taxon>Paraneoptera</taxon>
        <taxon>Hemiptera</taxon>
        <taxon>Sternorrhyncha</taxon>
        <taxon>Aphidomorpha</taxon>
        <taxon>Aphidoidea</taxon>
        <taxon>Aphididae</taxon>
        <taxon>Aphidini</taxon>
        <taxon>Aphis</taxon>
        <taxon>Aphis</taxon>
    </lineage>
</organism>
<dbReference type="Proteomes" id="UP000478052">
    <property type="component" value="Unassembled WGS sequence"/>
</dbReference>
<proteinExistence type="predicted"/>